<protein>
    <submittedName>
        <fullName evidence="2">Cyclic nucleotide-binding domain-containing protein</fullName>
    </submittedName>
</protein>
<dbReference type="AlphaFoldDB" id="A0AAE2ZS14"/>
<comment type="caution">
    <text evidence="2">The sequence shown here is derived from an EMBL/GenBank/DDBJ whole genome shotgun (WGS) entry which is preliminary data.</text>
</comment>
<dbReference type="GO" id="GO:0005249">
    <property type="term" value="F:voltage-gated potassium channel activity"/>
    <property type="evidence" value="ECO:0007669"/>
    <property type="project" value="TreeGrafter"/>
</dbReference>
<evidence type="ECO:0000259" key="1">
    <source>
        <dbReference type="PROSITE" id="PS50042"/>
    </source>
</evidence>
<dbReference type="InterPro" id="IPR000595">
    <property type="entry name" value="cNMP-bd_dom"/>
</dbReference>
<reference evidence="2" key="1">
    <citation type="submission" date="2021-08" db="EMBL/GenBank/DDBJ databases">
        <title>Hoeflea bacterium WL0058 sp. nov., isolated from the sediment.</title>
        <authorList>
            <person name="Wang L."/>
            <person name="Zhang D."/>
        </authorList>
    </citation>
    <scope>NUCLEOTIDE SEQUENCE</scope>
    <source>
        <strain evidence="2">WL0058</strain>
    </source>
</reference>
<dbReference type="RefSeq" id="WP_220229108.1">
    <property type="nucleotide sequence ID" value="NZ_JAICBX010000002.1"/>
</dbReference>
<name>A0AAE2ZS14_9HYPH</name>
<dbReference type="GO" id="GO:0005886">
    <property type="term" value="C:plasma membrane"/>
    <property type="evidence" value="ECO:0007669"/>
    <property type="project" value="TreeGrafter"/>
</dbReference>
<organism evidence="2 3">
    <name type="scientific">Flavimaribacter sediminis</name>
    <dbReference type="NCBI Taxonomy" id="2865987"/>
    <lineage>
        <taxon>Bacteria</taxon>
        <taxon>Pseudomonadati</taxon>
        <taxon>Pseudomonadota</taxon>
        <taxon>Alphaproteobacteria</taxon>
        <taxon>Hyphomicrobiales</taxon>
        <taxon>Rhizobiaceae</taxon>
        <taxon>Flavimaribacter</taxon>
    </lineage>
</organism>
<dbReference type="PROSITE" id="PS50042">
    <property type="entry name" value="CNMP_BINDING_3"/>
    <property type="match status" value="1"/>
</dbReference>
<sequence>MALNTEIAFLSKIPLFEGFSEEMLRLLAFGSERRTIEQNRYLFHEGTAADCAFVIASGRFELTRKDRKGKPRVVGEAMAGDLLGELAIISATERKLTALALENSETLRISRPMFRRMMEEYPQIATLLRRRINANLATMLHSINALSPQFDNDNNKS</sequence>
<feature type="domain" description="Cyclic nucleotide-binding" evidence="1">
    <location>
        <begin position="15"/>
        <end position="118"/>
    </location>
</feature>
<gene>
    <name evidence="2" type="ORF">K1W69_14950</name>
</gene>
<evidence type="ECO:0000313" key="3">
    <source>
        <dbReference type="Proteomes" id="UP001196509"/>
    </source>
</evidence>
<keyword evidence="3" id="KW-1185">Reference proteome</keyword>
<dbReference type="Proteomes" id="UP001196509">
    <property type="component" value="Unassembled WGS sequence"/>
</dbReference>
<dbReference type="Pfam" id="PF00027">
    <property type="entry name" value="cNMP_binding"/>
    <property type="match status" value="1"/>
</dbReference>
<dbReference type="Gene3D" id="2.60.120.10">
    <property type="entry name" value="Jelly Rolls"/>
    <property type="match status" value="1"/>
</dbReference>
<dbReference type="InterPro" id="IPR050818">
    <property type="entry name" value="KCNH_animal-type"/>
</dbReference>
<dbReference type="SUPFAM" id="SSF51206">
    <property type="entry name" value="cAMP-binding domain-like"/>
    <property type="match status" value="1"/>
</dbReference>
<dbReference type="PANTHER" id="PTHR10217">
    <property type="entry name" value="VOLTAGE AND LIGAND GATED POTASSIUM CHANNEL"/>
    <property type="match status" value="1"/>
</dbReference>
<dbReference type="InterPro" id="IPR018490">
    <property type="entry name" value="cNMP-bd_dom_sf"/>
</dbReference>
<dbReference type="EMBL" id="JAICBX010000002">
    <property type="protein sequence ID" value="MBW8638492.1"/>
    <property type="molecule type" value="Genomic_DNA"/>
</dbReference>
<dbReference type="SMART" id="SM00100">
    <property type="entry name" value="cNMP"/>
    <property type="match status" value="1"/>
</dbReference>
<dbReference type="CDD" id="cd00038">
    <property type="entry name" value="CAP_ED"/>
    <property type="match status" value="1"/>
</dbReference>
<evidence type="ECO:0000313" key="2">
    <source>
        <dbReference type="EMBL" id="MBW8638492.1"/>
    </source>
</evidence>
<dbReference type="GO" id="GO:0042391">
    <property type="term" value="P:regulation of membrane potential"/>
    <property type="evidence" value="ECO:0007669"/>
    <property type="project" value="TreeGrafter"/>
</dbReference>
<proteinExistence type="predicted"/>
<accession>A0AAE2ZS14</accession>
<dbReference type="PANTHER" id="PTHR10217:SF435">
    <property type="entry name" value="POTASSIUM VOLTAGE-GATED CHANNEL PROTEIN EAG"/>
    <property type="match status" value="1"/>
</dbReference>
<dbReference type="InterPro" id="IPR014710">
    <property type="entry name" value="RmlC-like_jellyroll"/>
</dbReference>